<dbReference type="PRINTS" id="PR00420">
    <property type="entry name" value="RNGMNOXGNASE"/>
</dbReference>
<dbReference type="Pfam" id="PF01494">
    <property type="entry name" value="FAD_binding_3"/>
    <property type="match status" value="1"/>
</dbReference>
<dbReference type="PANTHER" id="PTHR43476:SF3">
    <property type="entry name" value="FAD-BINDING MONOOXYGENASE"/>
    <property type="match status" value="1"/>
</dbReference>
<dbReference type="InterPro" id="IPR050631">
    <property type="entry name" value="PheA/TfdB_FAD_monoxygenase"/>
</dbReference>
<feature type="compositionally biased region" description="Basic and acidic residues" evidence="2">
    <location>
        <begin position="402"/>
        <end position="415"/>
    </location>
</feature>
<dbReference type="SUPFAM" id="SSF51905">
    <property type="entry name" value="FAD/NAD(P)-binding domain"/>
    <property type="match status" value="1"/>
</dbReference>
<comment type="caution">
    <text evidence="4">The sequence shown here is derived from an EMBL/GenBank/DDBJ whole genome shotgun (WGS) entry which is preliminary data.</text>
</comment>
<dbReference type="PANTHER" id="PTHR43476">
    <property type="entry name" value="3-(3-HYDROXY-PHENYL)PROPIONATE/3-HYDROXYCINNAMIC ACID HYDROXYLASE"/>
    <property type="match status" value="1"/>
</dbReference>
<organism evidence="4 5">
    <name type="scientific">Actinacidiphila acididurans</name>
    <dbReference type="NCBI Taxonomy" id="2784346"/>
    <lineage>
        <taxon>Bacteria</taxon>
        <taxon>Bacillati</taxon>
        <taxon>Actinomycetota</taxon>
        <taxon>Actinomycetes</taxon>
        <taxon>Kitasatosporales</taxon>
        <taxon>Streptomycetaceae</taxon>
        <taxon>Actinacidiphila</taxon>
    </lineage>
</organism>
<evidence type="ECO:0000313" key="4">
    <source>
        <dbReference type="EMBL" id="MBM9504385.1"/>
    </source>
</evidence>
<gene>
    <name evidence="4" type="ORF">ITX44_07525</name>
</gene>
<reference evidence="4 5" key="1">
    <citation type="submission" date="2021-01" db="EMBL/GenBank/DDBJ databases">
        <title>Streptomyces acididurans sp. nov., isolated from a peat swamp forest soil.</title>
        <authorList>
            <person name="Chantavorakit T."/>
            <person name="Duangmal K."/>
        </authorList>
    </citation>
    <scope>NUCLEOTIDE SEQUENCE [LARGE SCALE GENOMIC DNA]</scope>
    <source>
        <strain evidence="4 5">KK5PA1</strain>
    </source>
</reference>
<dbReference type="RefSeq" id="WP_205356231.1">
    <property type="nucleotide sequence ID" value="NZ_JADKYB010000003.1"/>
</dbReference>
<evidence type="ECO:0000259" key="3">
    <source>
        <dbReference type="Pfam" id="PF01494"/>
    </source>
</evidence>
<protein>
    <submittedName>
        <fullName evidence="4">Bifunctional 3-(3-hydroxy-phenyl)propionate/3-hydroxycinnamic acid hydroxylase</fullName>
    </submittedName>
</protein>
<sequence length="512" mass="55913">MSAADTPGAPAALLPVVVVGAGPTGVTVATLLADHGVPVLVLDRWADVFPRPRAVHLDDEVYRILDMLGVAHEFAAISRPARGLRLLDRDHRVLMEFDRSGNSPDNGHPRANMFDQPDLERLLRANAARRERVTFRGDVDVNSLTDHGTHLDVRGVDRGTGAELVWRAAYVLGCDGANSTVRTSIGSAYQDLGFEQRWLVVDVETKTELRLWEGVHQVCGAERAATYMRVGDTRHRWEFQLLDHEQPGDFGTVGDLAPLLRPWIASIPQDELRLLRVADYTFRAAIADRWRRGHVFLLGDAAHLTPPFVGQGMGAGLRDAANLGWKLAGVIGGSLPESVLDTYEAEREPHARAMIQLARATGIVMTAGGRPGDLIRRLAAPLLARIPRLPSRLVDGATPPLRRPDDGGPPRRDRLAGRLVPNAVIDGVALDSAARRSWLLVSRDPVAPRERQLLENHGCLVVHAREGRLADWLHSGRSRAALVRPDRTVHLAHPRTSVVTAAGLGVVVHGML</sequence>
<proteinExistence type="predicted"/>
<dbReference type="Gene3D" id="3.50.50.60">
    <property type="entry name" value="FAD/NAD(P)-binding domain"/>
    <property type="match status" value="1"/>
</dbReference>
<evidence type="ECO:0000256" key="1">
    <source>
        <dbReference type="ARBA" id="ARBA00023002"/>
    </source>
</evidence>
<dbReference type="InterPro" id="IPR036188">
    <property type="entry name" value="FAD/NAD-bd_sf"/>
</dbReference>
<dbReference type="NCBIfam" id="NF004829">
    <property type="entry name" value="PRK06183.1-3"/>
    <property type="match status" value="1"/>
</dbReference>
<evidence type="ECO:0000313" key="5">
    <source>
        <dbReference type="Proteomes" id="UP000749040"/>
    </source>
</evidence>
<evidence type="ECO:0000256" key="2">
    <source>
        <dbReference type="SAM" id="MobiDB-lite"/>
    </source>
</evidence>
<dbReference type="Proteomes" id="UP000749040">
    <property type="component" value="Unassembled WGS sequence"/>
</dbReference>
<dbReference type="InterPro" id="IPR002938">
    <property type="entry name" value="FAD-bd"/>
</dbReference>
<feature type="region of interest" description="Disordered" evidence="2">
    <location>
        <begin position="394"/>
        <end position="415"/>
    </location>
</feature>
<keyword evidence="5" id="KW-1185">Reference proteome</keyword>
<dbReference type="EMBL" id="JADKYB010000003">
    <property type="protein sequence ID" value="MBM9504385.1"/>
    <property type="molecule type" value="Genomic_DNA"/>
</dbReference>
<dbReference type="Gene3D" id="3.30.70.2450">
    <property type="match status" value="1"/>
</dbReference>
<keyword evidence="1" id="KW-0560">Oxidoreductase</keyword>
<name>A0ABS2TM20_9ACTN</name>
<feature type="domain" description="FAD-binding" evidence="3">
    <location>
        <begin position="15"/>
        <end position="357"/>
    </location>
</feature>
<accession>A0ABS2TM20</accession>